<feature type="transmembrane region" description="Helical" evidence="7">
    <location>
        <begin position="281"/>
        <end position="304"/>
    </location>
</feature>
<evidence type="ECO:0000256" key="1">
    <source>
        <dbReference type="ARBA" id="ARBA00004651"/>
    </source>
</evidence>
<dbReference type="RefSeq" id="WP_176791495.1">
    <property type="nucleotide sequence ID" value="NZ_FNQR01000009.1"/>
</dbReference>
<sequence length="335" mass="35608">MLKNNHRVKGHLSWVAGILFTALIAGFGFLLAWIPGLAMIGPLATAIILAVIYRQLFGYPEKLRSGIQYSAKKLLRLAIILFGLKLNMNVIFQDGLPLLLRDVAVIIFAIGVTLLFAKLFRADYSLSLLLGVGTGVCGASAIAAVSPILKAKAEDTAISAGIISLIGTVFAIGYTLIRPILPIDAATYGSWAGISLHEVAHVALAAAPAGEDGLAMALVGKLGRVLLLVPLSFLFIYIMRKKGNPETTEKVAFPWFLLGFIATSLLGSYVLGIYIPFHDALVSFISTTTTFILTMAMVGLGLNVSLAALRSKALKPMLAMTITSLLLSGITLLIL</sequence>
<dbReference type="AlphaFoldDB" id="A0A1H4EKU3"/>
<dbReference type="STRING" id="571932.SAMN05421743_109106"/>
<feature type="transmembrane region" description="Helical" evidence="7">
    <location>
        <begin position="157"/>
        <end position="177"/>
    </location>
</feature>
<dbReference type="Proteomes" id="UP000198584">
    <property type="component" value="Unassembled WGS sequence"/>
</dbReference>
<comment type="subcellular location">
    <subcellularLocation>
        <location evidence="1">Cell membrane</location>
        <topology evidence="1">Multi-pass membrane protein</topology>
    </subcellularLocation>
</comment>
<feature type="transmembrane region" description="Helical" evidence="7">
    <location>
        <begin position="124"/>
        <end position="145"/>
    </location>
</feature>
<dbReference type="PANTHER" id="PTHR30106">
    <property type="entry name" value="INNER MEMBRANE PROTEIN YEIH-RELATED"/>
    <property type="match status" value="1"/>
</dbReference>
<keyword evidence="9" id="KW-1185">Reference proteome</keyword>
<keyword evidence="4 7" id="KW-0812">Transmembrane</keyword>
<evidence type="ECO:0000313" key="8">
    <source>
        <dbReference type="EMBL" id="SEA85190.1"/>
    </source>
</evidence>
<feature type="transmembrane region" description="Helical" evidence="7">
    <location>
        <begin position="36"/>
        <end position="53"/>
    </location>
</feature>
<dbReference type="PANTHER" id="PTHR30106:SF2">
    <property type="entry name" value="UPF0324 INNER MEMBRANE PROTEIN YEIH"/>
    <property type="match status" value="1"/>
</dbReference>
<evidence type="ECO:0000256" key="2">
    <source>
        <dbReference type="ARBA" id="ARBA00007977"/>
    </source>
</evidence>
<evidence type="ECO:0000256" key="7">
    <source>
        <dbReference type="SAM" id="Phobius"/>
    </source>
</evidence>
<evidence type="ECO:0000256" key="6">
    <source>
        <dbReference type="ARBA" id="ARBA00023136"/>
    </source>
</evidence>
<accession>A0A1H4EKU3</accession>
<gene>
    <name evidence="8" type="ORF">SAMN05421743_109106</name>
</gene>
<evidence type="ECO:0000256" key="3">
    <source>
        <dbReference type="ARBA" id="ARBA00022475"/>
    </source>
</evidence>
<feature type="transmembrane region" description="Helical" evidence="7">
    <location>
        <begin position="251"/>
        <end position="275"/>
    </location>
</feature>
<feature type="transmembrane region" description="Helical" evidence="7">
    <location>
        <begin position="222"/>
        <end position="239"/>
    </location>
</feature>
<keyword evidence="3" id="KW-1003">Cell membrane</keyword>
<proteinExistence type="inferred from homology"/>
<dbReference type="EMBL" id="FNQR01000009">
    <property type="protein sequence ID" value="SEA85190.1"/>
    <property type="molecule type" value="Genomic_DNA"/>
</dbReference>
<dbReference type="Pfam" id="PF03601">
    <property type="entry name" value="Cons_hypoth698"/>
    <property type="match status" value="1"/>
</dbReference>
<feature type="transmembrane region" description="Helical" evidence="7">
    <location>
        <begin position="74"/>
        <end position="92"/>
    </location>
</feature>
<name>A0A1H4EKU3_9BACI</name>
<organism evidence="8 9">
    <name type="scientific">Thalassobacillus cyri</name>
    <dbReference type="NCBI Taxonomy" id="571932"/>
    <lineage>
        <taxon>Bacteria</taxon>
        <taxon>Bacillati</taxon>
        <taxon>Bacillota</taxon>
        <taxon>Bacilli</taxon>
        <taxon>Bacillales</taxon>
        <taxon>Bacillaceae</taxon>
        <taxon>Thalassobacillus</taxon>
    </lineage>
</organism>
<evidence type="ECO:0000313" key="9">
    <source>
        <dbReference type="Proteomes" id="UP000198584"/>
    </source>
</evidence>
<reference evidence="8 9" key="1">
    <citation type="submission" date="2016-10" db="EMBL/GenBank/DDBJ databases">
        <authorList>
            <person name="de Groot N.N."/>
        </authorList>
    </citation>
    <scope>NUCLEOTIDE SEQUENCE [LARGE SCALE GENOMIC DNA]</scope>
    <source>
        <strain evidence="8 9">CCM7597</strain>
    </source>
</reference>
<feature type="transmembrane region" description="Helical" evidence="7">
    <location>
        <begin position="12"/>
        <end position="30"/>
    </location>
</feature>
<feature type="transmembrane region" description="Helical" evidence="7">
    <location>
        <begin position="98"/>
        <end position="117"/>
    </location>
</feature>
<feature type="transmembrane region" description="Helical" evidence="7">
    <location>
        <begin position="316"/>
        <end position="334"/>
    </location>
</feature>
<keyword evidence="5 7" id="KW-1133">Transmembrane helix</keyword>
<keyword evidence="6 7" id="KW-0472">Membrane</keyword>
<comment type="similarity">
    <text evidence="2">Belongs to the UPF0324 family.</text>
</comment>
<dbReference type="GO" id="GO:0005886">
    <property type="term" value="C:plasma membrane"/>
    <property type="evidence" value="ECO:0007669"/>
    <property type="project" value="UniProtKB-SubCell"/>
</dbReference>
<evidence type="ECO:0000256" key="5">
    <source>
        <dbReference type="ARBA" id="ARBA00022989"/>
    </source>
</evidence>
<evidence type="ECO:0000256" key="4">
    <source>
        <dbReference type="ARBA" id="ARBA00022692"/>
    </source>
</evidence>
<feature type="transmembrane region" description="Helical" evidence="7">
    <location>
        <begin position="189"/>
        <end position="210"/>
    </location>
</feature>
<protein>
    <submittedName>
        <fullName evidence="8">Conserved hypothetical integral membrane protein</fullName>
    </submittedName>
</protein>
<dbReference type="InterPro" id="IPR018383">
    <property type="entry name" value="UPF0324_pro"/>
</dbReference>